<feature type="region of interest" description="Disordered" evidence="2">
    <location>
        <begin position="1"/>
        <end position="38"/>
    </location>
</feature>
<name>A0ABQ5BFL6_9ASTR</name>
<evidence type="ECO:0000256" key="2">
    <source>
        <dbReference type="SAM" id="MobiDB-lite"/>
    </source>
</evidence>
<dbReference type="PANTHER" id="PTHR13261">
    <property type="entry name" value="BRCA2 AND CDKN1A INTERACTING PROTEIN"/>
    <property type="match status" value="1"/>
</dbReference>
<dbReference type="InterPro" id="IPR025602">
    <property type="entry name" value="BCP1_family"/>
</dbReference>
<keyword evidence="4" id="KW-1185">Reference proteome</keyword>
<gene>
    <name evidence="3" type="ORF">Tco_0859564</name>
</gene>
<proteinExistence type="inferred from homology"/>
<accession>A0ABQ5BFL6</accession>
<protein>
    <submittedName>
        <fullName evidence="3">Protein BCCIP homolog isoform X2</fullName>
    </submittedName>
</protein>
<dbReference type="Proteomes" id="UP001151760">
    <property type="component" value="Unassembled WGS sequence"/>
</dbReference>
<sequence>MNFLSSRKGNHDDTESESEREESHSSSEDEDLSSYSSGGDVQADFAFFDAKPDDFHGVKVLMTTYPDNKEWALSIDKSNKFSSLGDESTPLRCNKNIWRIVELRRWRKIIK</sequence>
<dbReference type="EMBL" id="BQNB010013154">
    <property type="protein sequence ID" value="GJT12522.1"/>
    <property type="molecule type" value="Genomic_DNA"/>
</dbReference>
<comment type="caution">
    <text evidence="3">The sequence shown here is derived from an EMBL/GenBank/DDBJ whole genome shotgun (WGS) entry which is preliminary data.</text>
</comment>
<comment type="similarity">
    <text evidence="1">Belongs to the BCP1 family.</text>
</comment>
<evidence type="ECO:0000256" key="1">
    <source>
        <dbReference type="ARBA" id="ARBA00006781"/>
    </source>
</evidence>
<evidence type="ECO:0000313" key="4">
    <source>
        <dbReference type="Proteomes" id="UP001151760"/>
    </source>
</evidence>
<reference evidence="3" key="2">
    <citation type="submission" date="2022-01" db="EMBL/GenBank/DDBJ databases">
        <authorList>
            <person name="Yamashiro T."/>
            <person name="Shiraishi A."/>
            <person name="Satake H."/>
            <person name="Nakayama K."/>
        </authorList>
    </citation>
    <scope>NUCLEOTIDE SEQUENCE</scope>
</reference>
<reference evidence="3" key="1">
    <citation type="journal article" date="2022" name="Int. J. Mol. Sci.">
        <title>Draft Genome of Tanacetum Coccineum: Genomic Comparison of Closely Related Tanacetum-Family Plants.</title>
        <authorList>
            <person name="Yamashiro T."/>
            <person name="Shiraishi A."/>
            <person name="Nakayama K."/>
            <person name="Satake H."/>
        </authorList>
    </citation>
    <scope>NUCLEOTIDE SEQUENCE</scope>
</reference>
<organism evidence="3 4">
    <name type="scientific">Tanacetum coccineum</name>
    <dbReference type="NCBI Taxonomy" id="301880"/>
    <lineage>
        <taxon>Eukaryota</taxon>
        <taxon>Viridiplantae</taxon>
        <taxon>Streptophyta</taxon>
        <taxon>Embryophyta</taxon>
        <taxon>Tracheophyta</taxon>
        <taxon>Spermatophyta</taxon>
        <taxon>Magnoliopsida</taxon>
        <taxon>eudicotyledons</taxon>
        <taxon>Gunneridae</taxon>
        <taxon>Pentapetalae</taxon>
        <taxon>asterids</taxon>
        <taxon>campanulids</taxon>
        <taxon>Asterales</taxon>
        <taxon>Asteraceae</taxon>
        <taxon>Asteroideae</taxon>
        <taxon>Anthemideae</taxon>
        <taxon>Anthemidinae</taxon>
        <taxon>Tanacetum</taxon>
    </lineage>
</organism>
<evidence type="ECO:0000313" key="3">
    <source>
        <dbReference type="EMBL" id="GJT12522.1"/>
    </source>
</evidence>
<dbReference type="PANTHER" id="PTHR13261:SF0">
    <property type="entry name" value="BRCA2 AND CDKN1A-INTERACTING PROTEIN"/>
    <property type="match status" value="1"/>
</dbReference>